<protein>
    <recommendedName>
        <fullName evidence="9">ALOG domain-containing protein</fullName>
    </recommendedName>
</protein>
<dbReference type="PANTHER" id="PTHR31165:SF71">
    <property type="entry name" value="PROTEIN G1"/>
    <property type="match status" value="1"/>
</dbReference>
<reference evidence="11" key="2">
    <citation type="journal article" date="2017" name="Nat. Plants">
        <title>The Aegilops tauschii genome reveals multiple impacts of transposons.</title>
        <authorList>
            <person name="Zhao G."/>
            <person name="Zou C."/>
            <person name="Li K."/>
            <person name="Wang K."/>
            <person name="Li T."/>
            <person name="Gao L."/>
            <person name="Zhang X."/>
            <person name="Wang H."/>
            <person name="Yang Z."/>
            <person name="Liu X."/>
            <person name="Jiang W."/>
            <person name="Mao L."/>
            <person name="Kong X."/>
            <person name="Jiao Y."/>
            <person name="Jia J."/>
        </authorList>
    </citation>
    <scope>NUCLEOTIDE SEQUENCE [LARGE SCALE GENOMIC DNA]</scope>
    <source>
        <strain evidence="11">cv. AL8/78</strain>
    </source>
</reference>
<evidence type="ECO:0000256" key="6">
    <source>
        <dbReference type="ARBA" id="ARBA00023163"/>
    </source>
</evidence>
<dbReference type="Gramene" id="AET2Gv20574300.2">
    <property type="protein sequence ID" value="AET2Gv20574300.2"/>
    <property type="gene ID" value="AET2Gv20574300"/>
</dbReference>
<dbReference type="PANTHER" id="PTHR31165">
    <property type="entry name" value="PROTEIN G1-LIKE2"/>
    <property type="match status" value="1"/>
</dbReference>
<dbReference type="InterPro" id="IPR040222">
    <property type="entry name" value="ALOG"/>
</dbReference>
<keyword evidence="7" id="KW-0539">Nucleus</keyword>
<dbReference type="Proteomes" id="UP000015105">
    <property type="component" value="Chromosome 2D"/>
</dbReference>
<keyword evidence="11" id="KW-1185">Reference proteome</keyword>
<name>A0A453BNE6_AEGTS</name>
<evidence type="ECO:0000256" key="1">
    <source>
        <dbReference type="ARBA" id="ARBA00004123"/>
    </source>
</evidence>
<evidence type="ECO:0000256" key="2">
    <source>
        <dbReference type="ARBA" id="ARBA00010308"/>
    </source>
</evidence>
<reference evidence="10" key="5">
    <citation type="journal article" date="2021" name="G3 (Bethesda)">
        <title>Aegilops tauschii genome assembly Aet v5.0 features greater sequence contiguity and improved annotation.</title>
        <authorList>
            <person name="Wang L."/>
            <person name="Zhu T."/>
            <person name="Rodriguez J.C."/>
            <person name="Deal K.R."/>
            <person name="Dubcovsky J."/>
            <person name="McGuire P.E."/>
            <person name="Lux T."/>
            <person name="Spannagl M."/>
            <person name="Mayer K.F.X."/>
            <person name="Baldrich P."/>
            <person name="Meyers B.C."/>
            <person name="Huo N."/>
            <person name="Gu Y.Q."/>
            <person name="Zhou H."/>
            <person name="Devos K.M."/>
            <person name="Bennetzen J.L."/>
            <person name="Unver T."/>
            <person name="Budak H."/>
            <person name="Gulick P.J."/>
            <person name="Galiba G."/>
            <person name="Kalapos B."/>
            <person name="Nelson D.R."/>
            <person name="Li P."/>
            <person name="You F.M."/>
            <person name="Luo M.C."/>
            <person name="Dvorak J."/>
        </authorList>
    </citation>
    <scope>NUCLEOTIDE SEQUENCE [LARGE SCALE GENOMIC DNA]</scope>
    <source>
        <strain evidence="10">cv. AL8/78</strain>
    </source>
</reference>
<dbReference type="GO" id="GO:0003677">
    <property type="term" value="F:DNA binding"/>
    <property type="evidence" value="ECO:0007669"/>
    <property type="project" value="UniProtKB-KW"/>
</dbReference>
<evidence type="ECO:0000313" key="10">
    <source>
        <dbReference type="EnsemblPlants" id="AET2Gv20574300.2"/>
    </source>
</evidence>
<dbReference type="GO" id="GO:0009299">
    <property type="term" value="P:mRNA transcription"/>
    <property type="evidence" value="ECO:0007669"/>
    <property type="project" value="TreeGrafter"/>
</dbReference>
<reference evidence="10" key="3">
    <citation type="journal article" date="2017" name="Nature">
        <title>Genome sequence of the progenitor of the wheat D genome Aegilops tauschii.</title>
        <authorList>
            <person name="Luo M.C."/>
            <person name="Gu Y.Q."/>
            <person name="Puiu D."/>
            <person name="Wang H."/>
            <person name="Twardziok S.O."/>
            <person name="Deal K.R."/>
            <person name="Huo N."/>
            <person name="Zhu T."/>
            <person name="Wang L."/>
            <person name="Wang Y."/>
            <person name="McGuire P.E."/>
            <person name="Liu S."/>
            <person name="Long H."/>
            <person name="Ramasamy R.K."/>
            <person name="Rodriguez J.C."/>
            <person name="Van S.L."/>
            <person name="Yuan L."/>
            <person name="Wang Z."/>
            <person name="Xia Z."/>
            <person name="Xiao L."/>
            <person name="Anderson O.D."/>
            <person name="Ouyang S."/>
            <person name="Liang Y."/>
            <person name="Zimin A.V."/>
            <person name="Pertea G."/>
            <person name="Qi P."/>
            <person name="Bennetzen J.L."/>
            <person name="Dai X."/>
            <person name="Dawson M.W."/>
            <person name="Muller H.G."/>
            <person name="Kugler K."/>
            <person name="Rivarola-Duarte L."/>
            <person name="Spannagl M."/>
            <person name="Mayer K.F.X."/>
            <person name="Lu F.H."/>
            <person name="Bevan M.W."/>
            <person name="Leroy P."/>
            <person name="Li P."/>
            <person name="You F.M."/>
            <person name="Sun Q."/>
            <person name="Liu Z."/>
            <person name="Lyons E."/>
            <person name="Wicker T."/>
            <person name="Salzberg S.L."/>
            <person name="Devos K.M."/>
            <person name="Dvorak J."/>
        </authorList>
    </citation>
    <scope>NUCLEOTIDE SEQUENCE [LARGE SCALE GENOMIC DNA]</scope>
    <source>
        <strain evidence="10">cv. AL8/78</strain>
    </source>
</reference>
<evidence type="ECO:0000313" key="11">
    <source>
        <dbReference type="Proteomes" id="UP000015105"/>
    </source>
</evidence>
<proteinExistence type="inferred from homology"/>
<evidence type="ECO:0000256" key="5">
    <source>
        <dbReference type="ARBA" id="ARBA00023125"/>
    </source>
</evidence>
<evidence type="ECO:0000256" key="4">
    <source>
        <dbReference type="ARBA" id="ARBA00023015"/>
    </source>
</evidence>
<dbReference type="STRING" id="200361.A0A453BNE6"/>
<evidence type="ECO:0000256" key="3">
    <source>
        <dbReference type="ARBA" id="ARBA00022473"/>
    </source>
</evidence>
<keyword evidence="5" id="KW-0238">DNA-binding</keyword>
<feature type="compositionally biased region" description="Low complexity" evidence="8">
    <location>
        <begin position="14"/>
        <end position="23"/>
    </location>
</feature>
<feature type="region of interest" description="Disordered" evidence="8">
    <location>
        <begin position="1"/>
        <end position="29"/>
    </location>
</feature>
<comment type="subcellular location">
    <subcellularLocation>
        <location evidence="1">Nucleus</location>
    </subcellularLocation>
</comment>
<feature type="domain" description="ALOG" evidence="9">
    <location>
        <begin position="27"/>
        <end position="167"/>
    </location>
</feature>
<keyword evidence="4" id="KW-0805">Transcription regulation</keyword>
<organism evidence="10 11">
    <name type="scientific">Aegilops tauschii subsp. strangulata</name>
    <name type="common">Goatgrass</name>
    <dbReference type="NCBI Taxonomy" id="200361"/>
    <lineage>
        <taxon>Eukaryota</taxon>
        <taxon>Viridiplantae</taxon>
        <taxon>Streptophyta</taxon>
        <taxon>Embryophyta</taxon>
        <taxon>Tracheophyta</taxon>
        <taxon>Spermatophyta</taxon>
        <taxon>Magnoliopsida</taxon>
        <taxon>Liliopsida</taxon>
        <taxon>Poales</taxon>
        <taxon>Poaceae</taxon>
        <taxon>BOP clade</taxon>
        <taxon>Pooideae</taxon>
        <taxon>Triticodae</taxon>
        <taxon>Triticeae</taxon>
        <taxon>Triticinae</taxon>
        <taxon>Aegilops</taxon>
    </lineage>
</organism>
<dbReference type="EnsemblPlants" id="AET2Gv20574300.2">
    <property type="protein sequence ID" value="AET2Gv20574300.2"/>
    <property type="gene ID" value="AET2Gv20574300"/>
</dbReference>
<dbReference type="AlphaFoldDB" id="A0A453BNE6"/>
<accession>A0A453BNE6</accession>
<reference evidence="10" key="4">
    <citation type="submission" date="2019-03" db="UniProtKB">
        <authorList>
            <consortium name="EnsemblPlants"/>
        </authorList>
    </citation>
    <scope>IDENTIFICATION</scope>
</reference>
<evidence type="ECO:0000256" key="7">
    <source>
        <dbReference type="ARBA" id="ARBA00023242"/>
    </source>
</evidence>
<reference evidence="11" key="1">
    <citation type="journal article" date="2014" name="Science">
        <title>Ancient hybridizations among the ancestral genomes of bread wheat.</title>
        <authorList>
            <consortium name="International Wheat Genome Sequencing Consortium,"/>
            <person name="Marcussen T."/>
            <person name="Sandve S.R."/>
            <person name="Heier L."/>
            <person name="Spannagl M."/>
            <person name="Pfeifer M."/>
            <person name="Jakobsen K.S."/>
            <person name="Wulff B.B."/>
            <person name="Steuernagel B."/>
            <person name="Mayer K.F."/>
            <person name="Olsen O.A."/>
        </authorList>
    </citation>
    <scope>NUCLEOTIDE SEQUENCE [LARGE SCALE GENOMIC DNA]</scope>
    <source>
        <strain evidence="11">cv. AL8/78</strain>
    </source>
</reference>
<dbReference type="Pfam" id="PF04852">
    <property type="entry name" value="ALOG_dom"/>
    <property type="match status" value="1"/>
</dbReference>
<evidence type="ECO:0000259" key="9">
    <source>
        <dbReference type="PROSITE" id="PS51697"/>
    </source>
</evidence>
<dbReference type="GO" id="GO:0005634">
    <property type="term" value="C:nucleus"/>
    <property type="evidence" value="ECO:0007669"/>
    <property type="project" value="UniProtKB-SubCell"/>
</dbReference>
<keyword evidence="3" id="KW-0217">Developmental protein</keyword>
<evidence type="ECO:0000256" key="8">
    <source>
        <dbReference type="SAM" id="MobiDB-lite"/>
    </source>
</evidence>
<dbReference type="InterPro" id="IPR006936">
    <property type="entry name" value="ALOG_dom"/>
</dbReference>
<dbReference type="PROSITE" id="PS51697">
    <property type="entry name" value="ALOG"/>
    <property type="match status" value="1"/>
</dbReference>
<comment type="similarity">
    <text evidence="2">Belongs to the plant homeotic and developmental regulators ALOG protein family.</text>
</comment>
<sequence length="266" mass="28478">WTSGVAMPATGEGPRAAQPAAARRPSRYESQKRRDWQTFVRYLAAHRPPLVLRRCSGAHVLEFLRYLDRFGKTRVHAPPCPAYGVHAITATAPCQCPIGQAWGSLDALVGRLRAAFDERYSRSGGAPPQQQQDASCNPFAARAVRLYLRDVRDEQSRARGISYHKKKKKRKLATGSCIAEASSSKNGGCADANSDGERGHKTTMTTKANVAPVPQAPPPLPPLPPCLAGVPFECGSDTGSIVGGGVSTGAGCYGGIYLPLFFNAFN</sequence>
<keyword evidence="6" id="KW-0804">Transcription</keyword>
<dbReference type="GO" id="GO:0009416">
    <property type="term" value="P:response to light stimulus"/>
    <property type="evidence" value="ECO:0007669"/>
    <property type="project" value="TreeGrafter"/>
</dbReference>